<dbReference type="Pfam" id="PF01555">
    <property type="entry name" value="N6_N4_Mtase"/>
    <property type="match status" value="1"/>
</dbReference>
<dbReference type="AlphaFoldDB" id="A0A383A4Y9"/>
<accession>A0A383A4Y9</accession>
<proteinExistence type="predicted"/>
<name>A0A383A4Y9_9ZZZZ</name>
<dbReference type="InterPro" id="IPR002941">
    <property type="entry name" value="DNA_methylase_N4/N6"/>
</dbReference>
<evidence type="ECO:0000256" key="1">
    <source>
        <dbReference type="ARBA" id="ARBA00022603"/>
    </source>
</evidence>
<evidence type="ECO:0000256" key="2">
    <source>
        <dbReference type="ARBA" id="ARBA00022679"/>
    </source>
</evidence>
<dbReference type="InterPro" id="IPR002295">
    <property type="entry name" value="N4/N6-MTase_EcoPI_Mod-like"/>
</dbReference>
<organism evidence="5">
    <name type="scientific">marine metagenome</name>
    <dbReference type="NCBI Taxonomy" id="408172"/>
    <lineage>
        <taxon>unclassified sequences</taxon>
        <taxon>metagenomes</taxon>
        <taxon>ecological metagenomes</taxon>
    </lineage>
</organism>
<dbReference type="InterPro" id="IPR029063">
    <property type="entry name" value="SAM-dependent_MTases_sf"/>
</dbReference>
<keyword evidence="1" id="KW-0489">Methyltransferase</keyword>
<dbReference type="EMBL" id="UINC01189121">
    <property type="protein sequence ID" value="SVE02663.1"/>
    <property type="molecule type" value="Genomic_DNA"/>
</dbReference>
<dbReference type="GO" id="GO:0008170">
    <property type="term" value="F:N-methyltransferase activity"/>
    <property type="evidence" value="ECO:0007669"/>
    <property type="project" value="InterPro"/>
</dbReference>
<feature type="domain" description="DNA methylase N-4/N-6" evidence="4">
    <location>
        <begin position="42"/>
        <end position="118"/>
    </location>
</feature>
<sequence>IGEKSRPGHQYEYKGYSPTFGWRYTEDRTRELDEQGLIHFGKNRPYKKIYRSESKGRPIQNLWDDISNLTRTERNKRNYPTQKPLKMLERIVRTSCPPGGRVLDPFCGSGTTALATFNVGDGRSCDTYDISEPALDIAGLAMKESGVPVSRPPDQPYGFL</sequence>
<reference evidence="5" key="1">
    <citation type="submission" date="2018-05" db="EMBL/GenBank/DDBJ databases">
        <authorList>
            <person name="Lanie J.A."/>
            <person name="Ng W.-L."/>
            <person name="Kazmierczak K.M."/>
            <person name="Andrzejewski T.M."/>
            <person name="Davidsen T.M."/>
            <person name="Wayne K.J."/>
            <person name="Tettelin H."/>
            <person name="Glass J.I."/>
            <person name="Rusch D."/>
            <person name="Podicherti R."/>
            <person name="Tsui H.-C.T."/>
            <person name="Winkler M.E."/>
        </authorList>
    </citation>
    <scope>NUCLEOTIDE SEQUENCE</scope>
</reference>
<keyword evidence="3" id="KW-0949">S-adenosyl-L-methionine</keyword>
<protein>
    <recommendedName>
        <fullName evidence="4">DNA methylase N-4/N-6 domain-containing protein</fullName>
    </recommendedName>
</protein>
<keyword evidence="2" id="KW-0808">Transferase</keyword>
<gene>
    <name evidence="5" type="ORF">METZ01_LOCUS455517</name>
</gene>
<evidence type="ECO:0000259" key="4">
    <source>
        <dbReference type="Pfam" id="PF01555"/>
    </source>
</evidence>
<dbReference type="Gene3D" id="3.40.50.150">
    <property type="entry name" value="Vaccinia Virus protein VP39"/>
    <property type="match status" value="1"/>
</dbReference>
<feature type="non-terminal residue" evidence="5">
    <location>
        <position position="1"/>
    </location>
</feature>
<evidence type="ECO:0000313" key="5">
    <source>
        <dbReference type="EMBL" id="SVE02663.1"/>
    </source>
</evidence>
<dbReference type="GO" id="GO:0032259">
    <property type="term" value="P:methylation"/>
    <property type="evidence" value="ECO:0007669"/>
    <property type="project" value="UniProtKB-KW"/>
</dbReference>
<evidence type="ECO:0000256" key="3">
    <source>
        <dbReference type="ARBA" id="ARBA00022691"/>
    </source>
</evidence>
<dbReference type="GO" id="GO:0003677">
    <property type="term" value="F:DNA binding"/>
    <property type="evidence" value="ECO:0007669"/>
    <property type="project" value="InterPro"/>
</dbReference>
<dbReference type="PRINTS" id="PR00506">
    <property type="entry name" value="D21N6MTFRASE"/>
</dbReference>
<dbReference type="SUPFAM" id="SSF53335">
    <property type="entry name" value="S-adenosyl-L-methionine-dependent methyltransferases"/>
    <property type="match status" value="1"/>
</dbReference>